<keyword evidence="6" id="KW-0694">RNA-binding</keyword>
<comment type="caution">
    <text evidence="8">The sequence shown here is derived from an EMBL/GenBank/DDBJ whole genome shotgun (WGS) entry which is preliminary data.</text>
</comment>
<keyword evidence="2" id="KW-1277">Toxin-antitoxin system</keyword>
<gene>
    <name evidence="8" type="ORF">O4H49_12895</name>
</gene>
<evidence type="ECO:0000313" key="9">
    <source>
        <dbReference type="Proteomes" id="UP001069802"/>
    </source>
</evidence>
<dbReference type="InterPro" id="IPR038570">
    <property type="entry name" value="HicA_sf"/>
</dbReference>
<evidence type="ECO:0000256" key="7">
    <source>
        <dbReference type="ARBA" id="ARBA00023016"/>
    </source>
</evidence>
<evidence type="ECO:0000256" key="2">
    <source>
        <dbReference type="ARBA" id="ARBA00022649"/>
    </source>
</evidence>
<evidence type="ECO:0000256" key="6">
    <source>
        <dbReference type="ARBA" id="ARBA00022884"/>
    </source>
</evidence>
<dbReference type="Pfam" id="PF07927">
    <property type="entry name" value="HicA_toxin"/>
    <property type="match status" value="1"/>
</dbReference>
<sequence length="62" mass="7027">MTTSKEVKRVLEQNGWTLSRVKGSHHIFKHPGKGIVILPHPKSKLGTGLLRDMERKTGLKLR</sequence>
<dbReference type="RefSeq" id="WP_269423843.1">
    <property type="nucleotide sequence ID" value="NZ_JAPWGY010000004.1"/>
</dbReference>
<comment type="similarity">
    <text evidence="1">Belongs to the HicA mRNA interferase family.</text>
</comment>
<dbReference type="Gene3D" id="3.30.920.30">
    <property type="entry name" value="Hypothetical protein"/>
    <property type="match status" value="1"/>
</dbReference>
<name>A0ABT4LKP5_9PROT</name>
<keyword evidence="3" id="KW-0540">Nuclease</keyword>
<evidence type="ECO:0000256" key="5">
    <source>
        <dbReference type="ARBA" id="ARBA00022801"/>
    </source>
</evidence>
<keyword evidence="4" id="KW-0255">Endonuclease</keyword>
<keyword evidence="5" id="KW-0378">Hydrolase</keyword>
<proteinExistence type="inferred from homology"/>
<dbReference type="InterPro" id="IPR012933">
    <property type="entry name" value="HicA_mRNA_interferase"/>
</dbReference>
<reference evidence="8" key="1">
    <citation type="submission" date="2022-12" db="EMBL/GenBank/DDBJ databases">
        <title>Bacterial isolates from different developmental stages of Nematostella vectensis.</title>
        <authorList>
            <person name="Fraune S."/>
        </authorList>
    </citation>
    <scope>NUCLEOTIDE SEQUENCE</scope>
    <source>
        <strain evidence="8">G21630-S1</strain>
    </source>
</reference>
<dbReference type="SUPFAM" id="SSF54786">
    <property type="entry name" value="YcfA/nrd intein domain"/>
    <property type="match status" value="1"/>
</dbReference>
<evidence type="ECO:0000256" key="4">
    <source>
        <dbReference type="ARBA" id="ARBA00022759"/>
    </source>
</evidence>
<keyword evidence="7" id="KW-0346">Stress response</keyword>
<accession>A0ABT4LKP5</accession>
<protein>
    <submittedName>
        <fullName evidence="8">Type II toxin-antitoxin system HicA family toxin</fullName>
    </submittedName>
</protein>
<organism evidence="8 9">
    <name type="scientific">Kiloniella laminariae</name>
    <dbReference type="NCBI Taxonomy" id="454162"/>
    <lineage>
        <taxon>Bacteria</taxon>
        <taxon>Pseudomonadati</taxon>
        <taxon>Pseudomonadota</taxon>
        <taxon>Alphaproteobacteria</taxon>
        <taxon>Rhodospirillales</taxon>
        <taxon>Kiloniellaceae</taxon>
        <taxon>Kiloniella</taxon>
    </lineage>
</organism>
<evidence type="ECO:0000256" key="3">
    <source>
        <dbReference type="ARBA" id="ARBA00022722"/>
    </source>
</evidence>
<dbReference type="Proteomes" id="UP001069802">
    <property type="component" value="Unassembled WGS sequence"/>
</dbReference>
<evidence type="ECO:0000256" key="1">
    <source>
        <dbReference type="ARBA" id="ARBA00006620"/>
    </source>
</evidence>
<dbReference type="EMBL" id="JAPWGY010000004">
    <property type="protein sequence ID" value="MCZ4281680.1"/>
    <property type="molecule type" value="Genomic_DNA"/>
</dbReference>
<evidence type="ECO:0000313" key="8">
    <source>
        <dbReference type="EMBL" id="MCZ4281680.1"/>
    </source>
</evidence>
<keyword evidence="9" id="KW-1185">Reference proteome</keyword>